<gene>
    <name evidence="1" type="ORF">MAR_016884</name>
</gene>
<keyword evidence="2" id="KW-1185">Reference proteome</keyword>
<dbReference type="EMBL" id="CP111017">
    <property type="protein sequence ID" value="WAR06926.1"/>
    <property type="molecule type" value="Genomic_DNA"/>
</dbReference>
<name>A0ABY7EIC8_MYAAR</name>
<reference evidence="1" key="1">
    <citation type="submission" date="2022-11" db="EMBL/GenBank/DDBJ databases">
        <title>Centuries of genome instability and evolution in soft-shell clam transmissible cancer (bioRxiv).</title>
        <authorList>
            <person name="Hart S.F.M."/>
            <person name="Yonemitsu M.A."/>
            <person name="Giersch R.M."/>
            <person name="Beal B.F."/>
            <person name="Arriagada G."/>
            <person name="Davis B.W."/>
            <person name="Ostrander E.A."/>
            <person name="Goff S.P."/>
            <person name="Metzger M.J."/>
        </authorList>
    </citation>
    <scope>NUCLEOTIDE SEQUENCE</scope>
    <source>
        <strain evidence="1">MELC-2E11</strain>
        <tissue evidence="1">Siphon/mantle</tissue>
    </source>
</reference>
<organism evidence="1 2">
    <name type="scientific">Mya arenaria</name>
    <name type="common">Soft-shell clam</name>
    <dbReference type="NCBI Taxonomy" id="6604"/>
    <lineage>
        <taxon>Eukaryota</taxon>
        <taxon>Metazoa</taxon>
        <taxon>Spiralia</taxon>
        <taxon>Lophotrochozoa</taxon>
        <taxon>Mollusca</taxon>
        <taxon>Bivalvia</taxon>
        <taxon>Autobranchia</taxon>
        <taxon>Heteroconchia</taxon>
        <taxon>Euheterodonta</taxon>
        <taxon>Imparidentia</taxon>
        <taxon>Neoheterodontei</taxon>
        <taxon>Myida</taxon>
        <taxon>Myoidea</taxon>
        <taxon>Myidae</taxon>
        <taxon>Mya</taxon>
    </lineage>
</organism>
<protein>
    <submittedName>
        <fullName evidence="1">Uncharacterized protein</fullName>
    </submittedName>
</protein>
<dbReference type="PANTHER" id="PTHR47526:SF3">
    <property type="entry name" value="PHD-TYPE DOMAIN-CONTAINING PROTEIN"/>
    <property type="match status" value="1"/>
</dbReference>
<evidence type="ECO:0000313" key="1">
    <source>
        <dbReference type="EMBL" id="WAR06926.1"/>
    </source>
</evidence>
<sequence length="257" mass="28717">MLGDVIPGPIPSTGDHVSRDACYGPWLAPDIRQVSVSVDRDIAFGNYYVICNGGIVYHSARTQDLYNYLVLNHSRTFDNQNINARKQLKVKVSYEDGHVHSLKYNQISHKCSHCYVRAKVIPSLPGSGVKKRIMNHVPVCLKYWERFMLLDATLLLGEGESCNHVAALLYALVDIGSKLKDGLNAPTSTKCKWNQPRKRKTSPQRSQHLLTTCTRLNPLNSLAFGEKLKKCAPNAAFLLSESELVAPKEPIPVLHKL</sequence>
<dbReference type="PANTHER" id="PTHR47526">
    <property type="entry name" value="ATP-DEPENDENT DNA HELICASE"/>
    <property type="match status" value="1"/>
</dbReference>
<accession>A0ABY7EIC8</accession>
<evidence type="ECO:0000313" key="2">
    <source>
        <dbReference type="Proteomes" id="UP001164746"/>
    </source>
</evidence>
<dbReference type="Proteomes" id="UP001164746">
    <property type="component" value="Chromosome 6"/>
</dbReference>
<proteinExistence type="predicted"/>